<organism evidence="1 2">
    <name type="scientific">Dreissena polymorpha</name>
    <name type="common">Zebra mussel</name>
    <name type="synonym">Mytilus polymorpha</name>
    <dbReference type="NCBI Taxonomy" id="45954"/>
    <lineage>
        <taxon>Eukaryota</taxon>
        <taxon>Metazoa</taxon>
        <taxon>Spiralia</taxon>
        <taxon>Lophotrochozoa</taxon>
        <taxon>Mollusca</taxon>
        <taxon>Bivalvia</taxon>
        <taxon>Autobranchia</taxon>
        <taxon>Heteroconchia</taxon>
        <taxon>Euheterodonta</taxon>
        <taxon>Imparidentia</taxon>
        <taxon>Neoheterodontei</taxon>
        <taxon>Myida</taxon>
        <taxon>Dreissenoidea</taxon>
        <taxon>Dreissenidae</taxon>
        <taxon>Dreissena</taxon>
    </lineage>
</organism>
<sequence>MINGRGVVERGYNMGVRGYNGGRGYNVVRGGYNVGARGLGGGSGRGVRGGYNVVRGGYNVAGGYNAGCIVIASLSFAIQLVTKFGEDRIKFWARQTDRQTDSYIALYN</sequence>
<dbReference type="EMBL" id="JAIWYP010000002">
    <property type="protein sequence ID" value="KAH3868810.1"/>
    <property type="molecule type" value="Genomic_DNA"/>
</dbReference>
<dbReference type="Proteomes" id="UP000828390">
    <property type="component" value="Unassembled WGS sequence"/>
</dbReference>
<comment type="caution">
    <text evidence="1">The sequence shown here is derived from an EMBL/GenBank/DDBJ whole genome shotgun (WGS) entry which is preliminary data.</text>
</comment>
<name>A0A9D4M2V1_DREPO</name>
<keyword evidence="2" id="KW-1185">Reference proteome</keyword>
<evidence type="ECO:0000313" key="2">
    <source>
        <dbReference type="Proteomes" id="UP000828390"/>
    </source>
</evidence>
<gene>
    <name evidence="1" type="ORF">DPMN_031964</name>
</gene>
<dbReference type="AlphaFoldDB" id="A0A9D4M2V1"/>
<reference evidence="1" key="2">
    <citation type="submission" date="2020-11" db="EMBL/GenBank/DDBJ databases">
        <authorList>
            <person name="McCartney M.A."/>
            <person name="Auch B."/>
            <person name="Kono T."/>
            <person name="Mallez S."/>
            <person name="Becker A."/>
            <person name="Gohl D.M."/>
            <person name="Silverstein K.A.T."/>
            <person name="Koren S."/>
            <person name="Bechman K.B."/>
            <person name="Herman A."/>
            <person name="Abrahante J.E."/>
            <person name="Garbe J."/>
        </authorList>
    </citation>
    <scope>NUCLEOTIDE SEQUENCE</scope>
    <source>
        <strain evidence="1">Duluth1</strain>
        <tissue evidence="1">Whole animal</tissue>
    </source>
</reference>
<reference evidence="1" key="1">
    <citation type="journal article" date="2019" name="bioRxiv">
        <title>The Genome of the Zebra Mussel, Dreissena polymorpha: A Resource for Invasive Species Research.</title>
        <authorList>
            <person name="McCartney M.A."/>
            <person name="Auch B."/>
            <person name="Kono T."/>
            <person name="Mallez S."/>
            <person name="Zhang Y."/>
            <person name="Obille A."/>
            <person name="Becker A."/>
            <person name="Abrahante J.E."/>
            <person name="Garbe J."/>
            <person name="Badalamenti J.P."/>
            <person name="Herman A."/>
            <person name="Mangelson H."/>
            <person name="Liachko I."/>
            <person name="Sullivan S."/>
            <person name="Sone E.D."/>
            <person name="Koren S."/>
            <person name="Silverstein K.A.T."/>
            <person name="Beckman K.B."/>
            <person name="Gohl D.M."/>
        </authorList>
    </citation>
    <scope>NUCLEOTIDE SEQUENCE</scope>
    <source>
        <strain evidence="1">Duluth1</strain>
        <tissue evidence="1">Whole animal</tissue>
    </source>
</reference>
<proteinExistence type="predicted"/>
<evidence type="ECO:0000313" key="1">
    <source>
        <dbReference type="EMBL" id="KAH3868810.1"/>
    </source>
</evidence>
<accession>A0A9D4M2V1</accession>
<protein>
    <submittedName>
        <fullName evidence="1">Uncharacterized protein</fullName>
    </submittedName>
</protein>